<dbReference type="OrthoDB" id="448906at2759"/>
<dbReference type="SUPFAM" id="SSF161098">
    <property type="entry name" value="MetI-like"/>
    <property type="match status" value="1"/>
</dbReference>
<feature type="region of interest" description="Disordered" evidence="8">
    <location>
        <begin position="289"/>
        <end position="309"/>
    </location>
</feature>
<dbReference type="GO" id="GO:0015226">
    <property type="term" value="F:carnitine transmembrane transporter activity"/>
    <property type="evidence" value="ECO:0007669"/>
    <property type="project" value="TreeGrafter"/>
</dbReference>
<gene>
    <name evidence="11" type="primary">gbuB</name>
    <name evidence="11" type="ORF">SNEC2469_LOCUS3856</name>
</gene>
<dbReference type="PANTHER" id="PTHR47737">
    <property type="entry name" value="GLYCINE BETAINE/PROLINE BETAINE TRANSPORT SYSTEM PERMEASE PROTEIN PROW"/>
    <property type="match status" value="1"/>
</dbReference>
<dbReference type="InterPro" id="IPR035906">
    <property type="entry name" value="MetI-like_sf"/>
</dbReference>
<evidence type="ECO:0000256" key="3">
    <source>
        <dbReference type="ARBA" id="ARBA00022448"/>
    </source>
</evidence>
<evidence type="ECO:0000256" key="1">
    <source>
        <dbReference type="ARBA" id="ARBA00004141"/>
    </source>
</evidence>
<dbReference type="Proteomes" id="UP000601435">
    <property type="component" value="Unassembled WGS sequence"/>
</dbReference>
<dbReference type="GO" id="GO:0005275">
    <property type="term" value="F:amine transmembrane transporter activity"/>
    <property type="evidence" value="ECO:0007669"/>
    <property type="project" value="TreeGrafter"/>
</dbReference>
<keyword evidence="12" id="KW-1185">Reference proteome</keyword>
<dbReference type="FunFam" id="1.10.3720.10:FF:000001">
    <property type="entry name" value="Glycine betaine ABC transporter, permease"/>
    <property type="match status" value="1"/>
</dbReference>
<evidence type="ECO:0000256" key="4">
    <source>
        <dbReference type="ARBA" id="ARBA00022475"/>
    </source>
</evidence>
<organism evidence="11 12">
    <name type="scientific">Symbiodinium necroappetens</name>
    <dbReference type="NCBI Taxonomy" id="1628268"/>
    <lineage>
        <taxon>Eukaryota</taxon>
        <taxon>Sar</taxon>
        <taxon>Alveolata</taxon>
        <taxon>Dinophyceae</taxon>
        <taxon>Suessiales</taxon>
        <taxon>Symbiodiniaceae</taxon>
        <taxon>Symbiodinium</taxon>
    </lineage>
</organism>
<evidence type="ECO:0000313" key="12">
    <source>
        <dbReference type="Proteomes" id="UP000601435"/>
    </source>
</evidence>
<dbReference type="GO" id="GO:0031460">
    <property type="term" value="P:glycine betaine transport"/>
    <property type="evidence" value="ECO:0007669"/>
    <property type="project" value="TreeGrafter"/>
</dbReference>
<evidence type="ECO:0000256" key="6">
    <source>
        <dbReference type="ARBA" id="ARBA00022989"/>
    </source>
</evidence>
<feature type="transmembrane region" description="Helical" evidence="9">
    <location>
        <begin position="246"/>
        <end position="263"/>
    </location>
</feature>
<evidence type="ECO:0000256" key="8">
    <source>
        <dbReference type="SAM" id="MobiDB-lite"/>
    </source>
</evidence>
<reference evidence="11" key="1">
    <citation type="submission" date="2021-02" db="EMBL/GenBank/DDBJ databases">
        <authorList>
            <person name="Dougan E. K."/>
            <person name="Rhodes N."/>
            <person name="Thang M."/>
            <person name="Chan C."/>
        </authorList>
    </citation>
    <scope>NUCLEOTIDE SEQUENCE</scope>
</reference>
<protein>
    <submittedName>
        <fullName evidence="11">GbuB protein</fullName>
    </submittedName>
</protein>
<evidence type="ECO:0000256" key="7">
    <source>
        <dbReference type="ARBA" id="ARBA00023136"/>
    </source>
</evidence>
<dbReference type="PANTHER" id="PTHR47737:SF1">
    <property type="entry name" value="GLYCINE BETAINE_PROLINE BETAINE TRANSPORT SYSTEM PERMEASE PROTEIN PROW"/>
    <property type="match status" value="1"/>
</dbReference>
<comment type="subcellular location">
    <subcellularLocation>
        <location evidence="2">Cell membrane</location>
    </subcellularLocation>
    <subcellularLocation>
        <location evidence="1">Membrane</location>
        <topology evidence="1">Multi-pass membrane protein</topology>
    </subcellularLocation>
</comment>
<dbReference type="GO" id="GO:0015871">
    <property type="term" value="P:choline transport"/>
    <property type="evidence" value="ECO:0007669"/>
    <property type="project" value="TreeGrafter"/>
</dbReference>
<dbReference type="EMBL" id="CAJNJA010008286">
    <property type="protein sequence ID" value="CAE7234803.1"/>
    <property type="molecule type" value="Genomic_DNA"/>
</dbReference>
<comment type="caution">
    <text evidence="11">The sequence shown here is derived from an EMBL/GenBank/DDBJ whole genome shotgun (WGS) entry which is preliminary data.</text>
</comment>
<proteinExistence type="predicted"/>
<feature type="domain" description="ABC transmembrane type-1" evidence="10">
    <location>
        <begin position="88"/>
        <end position="267"/>
    </location>
</feature>
<feature type="transmembrane region" description="Helical" evidence="9">
    <location>
        <begin position="214"/>
        <end position="234"/>
    </location>
</feature>
<dbReference type="CDD" id="cd06261">
    <property type="entry name" value="TM_PBP2"/>
    <property type="match status" value="1"/>
</dbReference>
<keyword evidence="5 9" id="KW-0812">Transmembrane</keyword>
<keyword evidence="3" id="KW-0813">Transport</keyword>
<dbReference type="PROSITE" id="PS50928">
    <property type="entry name" value="ABC_TM1"/>
    <property type="match status" value="1"/>
</dbReference>
<keyword evidence="7 9" id="KW-0472">Membrane</keyword>
<feature type="transmembrane region" description="Helical" evidence="9">
    <location>
        <begin position="92"/>
        <end position="115"/>
    </location>
</feature>
<keyword evidence="4" id="KW-1003">Cell membrane</keyword>
<feature type="transmembrane region" description="Helical" evidence="9">
    <location>
        <begin position="135"/>
        <end position="160"/>
    </location>
</feature>
<dbReference type="InterPro" id="IPR000515">
    <property type="entry name" value="MetI-like"/>
</dbReference>
<evidence type="ECO:0000256" key="2">
    <source>
        <dbReference type="ARBA" id="ARBA00004236"/>
    </source>
</evidence>
<dbReference type="Pfam" id="PF00528">
    <property type="entry name" value="BPD_transp_1"/>
    <property type="match status" value="1"/>
</dbReference>
<sequence length="309" mass="32950">MDIDIPIGPWIAAVVDYLQEHAAGAFDGISYFIGALVEGIEDALIWVPPWIIALALVGIATWRVGWRFGLFALASMILLFGMDLWRETMQTFALIASSTVVSLAIGIPLGIWASRSDKVETAVRPILDLMQTLPPFVYLIPAAMFFGIGKVPGALATIIFSMPPAVRLTNLGIRQVPKEIVEAGLAFGCTDRQLLLRVQVPNAMPSIMAGVNQTIMLALSMVVIASMIGAGGLGNTVLTGIQRLDVGLGFEGGLGVVILAVLLDRVMQSFGRNRGETVNPLGRLRALISRPDTDGERTASGRVARSAGD</sequence>
<name>A0A812KR60_9DINO</name>
<accession>A0A812KR60</accession>
<evidence type="ECO:0000256" key="5">
    <source>
        <dbReference type="ARBA" id="ARBA00022692"/>
    </source>
</evidence>
<evidence type="ECO:0000256" key="9">
    <source>
        <dbReference type="SAM" id="Phobius"/>
    </source>
</evidence>
<evidence type="ECO:0000259" key="10">
    <source>
        <dbReference type="PROSITE" id="PS50928"/>
    </source>
</evidence>
<feature type="transmembrane region" description="Helical" evidence="9">
    <location>
        <begin position="43"/>
        <end position="62"/>
    </location>
</feature>
<dbReference type="AlphaFoldDB" id="A0A812KR60"/>
<evidence type="ECO:0000313" key="11">
    <source>
        <dbReference type="EMBL" id="CAE7234803.1"/>
    </source>
</evidence>
<dbReference type="Gene3D" id="1.10.3720.10">
    <property type="entry name" value="MetI-like"/>
    <property type="match status" value="1"/>
</dbReference>
<dbReference type="GO" id="GO:0043190">
    <property type="term" value="C:ATP-binding cassette (ABC) transporter complex"/>
    <property type="evidence" value="ECO:0007669"/>
    <property type="project" value="TreeGrafter"/>
</dbReference>
<keyword evidence="6 9" id="KW-1133">Transmembrane helix</keyword>